<dbReference type="EMBL" id="QRGA01000014">
    <property type="protein sequence ID" value="RDU96515.1"/>
    <property type="molecule type" value="Genomic_DNA"/>
</dbReference>
<dbReference type="CDD" id="cd00865">
    <property type="entry name" value="PEBP_bact_arch"/>
    <property type="match status" value="1"/>
</dbReference>
<dbReference type="NCBIfam" id="TIGR00481">
    <property type="entry name" value="YbhB/YbcL family Raf kinase inhibitor-like protein"/>
    <property type="match status" value="1"/>
</dbReference>
<dbReference type="Gene3D" id="3.90.280.10">
    <property type="entry name" value="PEBP-like"/>
    <property type="match status" value="1"/>
</dbReference>
<name>A0A3D8JUV9_9BURK</name>
<dbReference type="Pfam" id="PF01161">
    <property type="entry name" value="PBP"/>
    <property type="match status" value="1"/>
</dbReference>
<accession>A0A3D8JUV9</accession>
<dbReference type="AlphaFoldDB" id="A0A3D8JUV9"/>
<evidence type="ECO:0000313" key="2">
    <source>
        <dbReference type="EMBL" id="RDU96515.1"/>
    </source>
</evidence>
<feature type="signal peptide" evidence="1">
    <location>
        <begin position="1"/>
        <end position="31"/>
    </location>
</feature>
<comment type="caution">
    <text evidence="2">The sequence shown here is derived from an EMBL/GenBank/DDBJ whole genome shotgun (WGS) entry which is preliminary data.</text>
</comment>
<organism evidence="2 3">
    <name type="scientific">Trinickia dinghuensis</name>
    <dbReference type="NCBI Taxonomy" id="2291023"/>
    <lineage>
        <taxon>Bacteria</taxon>
        <taxon>Pseudomonadati</taxon>
        <taxon>Pseudomonadota</taxon>
        <taxon>Betaproteobacteria</taxon>
        <taxon>Burkholderiales</taxon>
        <taxon>Burkholderiaceae</taxon>
        <taxon>Trinickia</taxon>
    </lineage>
</organism>
<dbReference type="InterPro" id="IPR005247">
    <property type="entry name" value="YbhB_YbcL/LppC-like"/>
</dbReference>
<reference evidence="2 3" key="1">
    <citation type="submission" date="2018-08" db="EMBL/GenBank/DDBJ databases">
        <title>Paraburkholderia sp. DHOM06 isolated from forest soil.</title>
        <authorList>
            <person name="Gao Z.-H."/>
            <person name="Qiu L.-H."/>
        </authorList>
    </citation>
    <scope>NUCLEOTIDE SEQUENCE [LARGE SCALE GENOMIC DNA]</scope>
    <source>
        <strain evidence="2 3">DHOM06</strain>
    </source>
</reference>
<dbReference type="SUPFAM" id="SSF49777">
    <property type="entry name" value="PEBP-like"/>
    <property type="match status" value="1"/>
</dbReference>
<dbReference type="InterPro" id="IPR008914">
    <property type="entry name" value="PEBP"/>
</dbReference>
<dbReference type="Proteomes" id="UP000256838">
    <property type="component" value="Unassembled WGS sequence"/>
</dbReference>
<proteinExistence type="predicted"/>
<dbReference type="PANTHER" id="PTHR30289">
    <property type="entry name" value="UNCHARACTERIZED PROTEIN YBCL-RELATED"/>
    <property type="match status" value="1"/>
</dbReference>
<evidence type="ECO:0000256" key="1">
    <source>
        <dbReference type="SAM" id="SignalP"/>
    </source>
</evidence>
<dbReference type="OrthoDB" id="9797506at2"/>
<dbReference type="InterPro" id="IPR036610">
    <property type="entry name" value="PEBP-like_sf"/>
</dbReference>
<feature type="chain" id="PRO_5017686020" evidence="1">
    <location>
        <begin position="32"/>
        <end position="186"/>
    </location>
</feature>
<dbReference type="RefSeq" id="WP_115535963.1">
    <property type="nucleotide sequence ID" value="NZ_QRGA01000014.1"/>
</dbReference>
<protein>
    <submittedName>
        <fullName evidence="2">YbhB/YbcL family Raf kinase inhibitor-like protein</fullName>
    </submittedName>
</protein>
<keyword evidence="3" id="KW-1185">Reference proteome</keyword>
<keyword evidence="1" id="KW-0732">Signal</keyword>
<evidence type="ECO:0000313" key="3">
    <source>
        <dbReference type="Proteomes" id="UP000256838"/>
    </source>
</evidence>
<sequence length="186" mass="18882">MTSNANAIRHFLGASLCVLSLHGAAVFAAQAFELTSPGLPDGGTLPLSHAGSQNNCGGGDVSPALQWSHAPAGTRSFAITIFDPDAAQGMGVVHWVMYGIPASTTSLAAGGEPPAGAHLGLNVSGKAAYRGPCPPAGEIAHHYFVQIYALDLPPAALPAGLTRDALHAAIKGHVLANTSTVMRFGR</sequence>
<gene>
    <name evidence="2" type="ORF">DWV00_23270</name>
</gene>
<dbReference type="PANTHER" id="PTHR30289:SF1">
    <property type="entry name" value="PEBP (PHOSPHATIDYLETHANOLAMINE-BINDING PROTEIN) FAMILY PROTEIN"/>
    <property type="match status" value="1"/>
</dbReference>